<protein>
    <recommendedName>
        <fullName evidence="7">Lipase domain-containing protein</fullName>
    </recommendedName>
</protein>
<evidence type="ECO:0000256" key="1">
    <source>
        <dbReference type="ARBA" id="ARBA00004613"/>
    </source>
</evidence>
<dbReference type="PRINTS" id="PR00823">
    <property type="entry name" value="PANCLIPASE"/>
</dbReference>
<comment type="subcellular location">
    <subcellularLocation>
        <location evidence="1">Secreted</location>
    </subcellularLocation>
</comment>
<dbReference type="InterPro" id="IPR000734">
    <property type="entry name" value="TAG_lipase"/>
</dbReference>
<dbReference type="InterPro" id="IPR033906">
    <property type="entry name" value="Lipase_N"/>
</dbReference>
<evidence type="ECO:0000256" key="6">
    <source>
        <dbReference type="SAM" id="SignalP"/>
    </source>
</evidence>
<reference evidence="8 9" key="1">
    <citation type="submission" date="2023-01" db="EMBL/GenBank/DDBJ databases">
        <authorList>
            <person name="Whitehead M."/>
        </authorList>
    </citation>
    <scope>NUCLEOTIDE SEQUENCE [LARGE SCALE GENOMIC DNA]</scope>
</reference>
<evidence type="ECO:0000313" key="8">
    <source>
        <dbReference type="EMBL" id="CAI6347444.1"/>
    </source>
</evidence>
<evidence type="ECO:0000256" key="4">
    <source>
        <dbReference type="ARBA" id="ARBA00023157"/>
    </source>
</evidence>
<sequence length="514" mass="57210">MLFKFQLLFVGILIFLSTLNNCNGQLPDNTVNKITGVVKNAVTDVQNSTTLIVHNVKDICEKIGDCVKQSGTKVVNKTVTITKESLQNGATMVNKTITTTKETLKRIPLKSIEEIIKKAKCVIPKNADNILRAALLQQCISPSLGFGNESRCFDELGCFSMEHPWSSNLRPFPQPMTPEEVEVKIYSHTRKQNARYTVQLWPNILLEGSDFDPMRPFTVFIVHGFNSDGENQWMSGLKDAYLKQRDANIFLVDWGKGSKQFNYLQVASNTRIVGAELIRFGKYLIDHYQLDPLKIHVMGHSLGAHISSYFGKGIPGLSRITAFDPAQPGFEGCPKEVRLDKSDAHFVDVIHTSCRPTVPFLGFGLITPVGHVDIYMNGGFIQPGCTVPPINEVKLTSIADLAAIPADVLGTWVACSHGRSFSYFTESLEDNCTFWAQKIKLFSAITNAATVGQLTPILMNIDKCKFNECVPLGLNTDQYPGRGVFIAGTAFFEPYCKSNLETDRIMRKAFKMMK</sequence>
<evidence type="ECO:0000256" key="5">
    <source>
        <dbReference type="RuleBase" id="RU004262"/>
    </source>
</evidence>
<comment type="similarity">
    <text evidence="2 5">Belongs to the AB hydrolase superfamily. Lipase family.</text>
</comment>
<dbReference type="InterPro" id="IPR029058">
    <property type="entry name" value="AB_hydrolase_fold"/>
</dbReference>
<evidence type="ECO:0000256" key="2">
    <source>
        <dbReference type="ARBA" id="ARBA00010701"/>
    </source>
</evidence>
<accession>A0AAV0VTG5</accession>
<evidence type="ECO:0000313" key="9">
    <source>
        <dbReference type="Proteomes" id="UP001160148"/>
    </source>
</evidence>
<feature type="signal peptide" evidence="6">
    <location>
        <begin position="1"/>
        <end position="24"/>
    </location>
</feature>
<dbReference type="GO" id="GO:0005615">
    <property type="term" value="C:extracellular space"/>
    <property type="evidence" value="ECO:0007669"/>
    <property type="project" value="TreeGrafter"/>
</dbReference>
<dbReference type="InterPro" id="IPR013818">
    <property type="entry name" value="Lipase"/>
</dbReference>
<evidence type="ECO:0000259" key="7">
    <source>
        <dbReference type="Pfam" id="PF00151"/>
    </source>
</evidence>
<comment type="caution">
    <text evidence="8">The sequence shown here is derived from an EMBL/GenBank/DDBJ whole genome shotgun (WGS) entry which is preliminary data.</text>
</comment>
<dbReference type="EMBL" id="CARXXK010000001">
    <property type="protein sequence ID" value="CAI6347444.1"/>
    <property type="molecule type" value="Genomic_DNA"/>
</dbReference>
<dbReference type="SUPFAM" id="SSF53474">
    <property type="entry name" value="alpha/beta-Hydrolases"/>
    <property type="match status" value="1"/>
</dbReference>
<feature type="domain" description="Lipase" evidence="7">
    <location>
        <begin position="150"/>
        <end position="438"/>
    </location>
</feature>
<name>A0AAV0VTG5_9HEMI</name>
<keyword evidence="3" id="KW-0964">Secreted</keyword>
<dbReference type="PANTHER" id="PTHR11610">
    <property type="entry name" value="LIPASE"/>
    <property type="match status" value="1"/>
</dbReference>
<proteinExistence type="inferred from homology"/>
<evidence type="ECO:0000256" key="3">
    <source>
        <dbReference type="ARBA" id="ARBA00022525"/>
    </source>
</evidence>
<dbReference type="AlphaFoldDB" id="A0AAV0VTG5"/>
<keyword evidence="9" id="KW-1185">Reference proteome</keyword>
<keyword evidence="4" id="KW-1015">Disulfide bond</keyword>
<dbReference type="Gene3D" id="3.40.50.1820">
    <property type="entry name" value="alpha/beta hydrolase"/>
    <property type="match status" value="1"/>
</dbReference>
<dbReference type="GO" id="GO:0004806">
    <property type="term" value="F:triacylglycerol lipase activity"/>
    <property type="evidence" value="ECO:0007669"/>
    <property type="project" value="InterPro"/>
</dbReference>
<keyword evidence="6" id="KW-0732">Signal</keyword>
<dbReference type="Pfam" id="PF00151">
    <property type="entry name" value="Lipase"/>
    <property type="match status" value="1"/>
</dbReference>
<dbReference type="Proteomes" id="UP001160148">
    <property type="component" value="Unassembled WGS sequence"/>
</dbReference>
<feature type="chain" id="PRO_5043707065" description="Lipase domain-containing protein" evidence="6">
    <location>
        <begin position="25"/>
        <end position="514"/>
    </location>
</feature>
<dbReference type="InterPro" id="IPR002331">
    <property type="entry name" value="Lipase_panc"/>
</dbReference>
<dbReference type="GO" id="GO:0016042">
    <property type="term" value="P:lipid catabolic process"/>
    <property type="evidence" value="ECO:0007669"/>
    <property type="project" value="TreeGrafter"/>
</dbReference>
<dbReference type="CDD" id="cd00707">
    <property type="entry name" value="Pancreat_lipase_like"/>
    <property type="match status" value="1"/>
</dbReference>
<gene>
    <name evidence="8" type="ORF">MEUPH1_LOCUS4234</name>
</gene>
<organism evidence="8 9">
    <name type="scientific">Macrosiphum euphorbiae</name>
    <name type="common">potato aphid</name>
    <dbReference type="NCBI Taxonomy" id="13131"/>
    <lineage>
        <taxon>Eukaryota</taxon>
        <taxon>Metazoa</taxon>
        <taxon>Ecdysozoa</taxon>
        <taxon>Arthropoda</taxon>
        <taxon>Hexapoda</taxon>
        <taxon>Insecta</taxon>
        <taxon>Pterygota</taxon>
        <taxon>Neoptera</taxon>
        <taxon>Paraneoptera</taxon>
        <taxon>Hemiptera</taxon>
        <taxon>Sternorrhyncha</taxon>
        <taxon>Aphidomorpha</taxon>
        <taxon>Aphidoidea</taxon>
        <taxon>Aphididae</taxon>
        <taxon>Macrosiphini</taxon>
        <taxon>Macrosiphum</taxon>
    </lineage>
</organism>